<dbReference type="InterPro" id="IPR051783">
    <property type="entry name" value="NAD(P)-dependent_oxidoreduct"/>
</dbReference>
<dbReference type="Pfam" id="PF01073">
    <property type="entry name" value="3Beta_HSD"/>
    <property type="match status" value="1"/>
</dbReference>
<evidence type="ECO:0000313" key="2">
    <source>
        <dbReference type="EMBL" id="QSQ23759.1"/>
    </source>
</evidence>
<sequence>MRAFVTGGSGFVGRHLIAALKARGDSVRALARSASAVAAVTEAGAEPFEGDLSDADRLKPGMEGCDTVFHAAAYVKGWGPREEFYEANVRGTERVLEASRAAGVKRLVHVSTEAVLVDGSPLVNVNETWPIPERPIGNYPSTKAEAEKRVLSVSSADFTTVAVRPRFIWGRGDTSLLPQIIDAVKAKRFAWFGGGRYLTSTCHVANCVEGMILAAEKGRGGEAYFLTDGEPVVFRDFITEVLKTQGVDPGTRTVPFALAATLATATDLLWSAFHLSSRPPLTRAELLLIGREVTVSDAKARQELGYQGRMSREEGLRELRADFKASAP</sequence>
<gene>
    <name evidence="2" type="ORF">JY651_01890</name>
</gene>
<evidence type="ECO:0000259" key="1">
    <source>
        <dbReference type="Pfam" id="PF01073"/>
    </source>
</evidence>
<keyword evidence="3" id="KW-1185">Reference proteome</keyword>
<name>A0ABX7NY22_9BACT</name>
<accession>A0ABX7NY22</accession>
<organism evidence="2 3">
    <name type="scientific">Pyxidicoccus parkwayensis</name>
    <dbReference type="NCBI Taxonomy" id="2813578"/>
    <lineage>
        <taxon>Bacteria</taxon>
        <taxon>Pseudomonadati</taxon>
        <taxon>Myxococcota</taxon>
        <taxon>Myxococcia</taxon>
        <taxon>Myxococcales</taxon>
        <taxon>Cystobacterineae</taxon>
        <taxon>Myxococcaceae</taxon>
        <taxon>Pyxidicoccus</taxon>
    </lineage>
</organism>
<dbReference type="Proteomes" id="UP000662747">
    <property type="component" value="Chromosome"/>
</dbReference>
<protein>
    <submittedName>
        <fullName evidence="2">NAD-dependent epimerase/dehydratase family protein</fullName>
    </submittedName>
</protein>
<reference evidence="2 3" key="1">
    <citation type="submission" date="2021-02" db="EMBL/GenBank/DDBJ databases">
        <title>De Novo genome assembly of isolated myxobacteria.</title>
        <authorList>
            <person name="Stevens D.C."/>
        </authorList>
    </citation>
    <scope>NUCLEOTIDE SEQUENCE [LARGE SCALE GENOMIC DNA]</scope>
    <source>
        <strain evidence="3">SCPEA02</strain>
    </source>
</reference>
<dbReference type="Gene3D" id="3.40.50.720">
    <property type="entry name" value="NAD(P)-binding Rossmann-like Domain"/>
    <property type="match status" value="1"/>
</dbReference>
<dbReference type="RefSeq" id="WP_206725330.1">
    <property type="nucleotide sequence ID" value="NZ_CP071090.1"/>
</dbReference>
<dbReference type="InterPro" id="IPR002225">
    <property type="entry name" value="3Beta_OHSteriod_DH/Estase"/>
</dbReference>
<proteinExistence type="predicted"/>
<feature type="domain" description="3-beta hydroxysteroid dehydrogenase/isomerase" evidence="1">
    <location>
        <begin position="5"/>
        <end position="253"/>
    </location>
</feature>
<dbReference type="EMBL" id="CP071090">
    <property type="protein sequence ID" value="QSQ23759.1"/>
    <property type="molecule type" value="Genomic_DNA"/>
</dbReference>
<dbReference type="PANTHER" id="PTHR48079:SF6">
    <property type="entry name" value="NAD(P)-BINDING DOMAIN-CONTAINING PROTEIN-RELATED"/>
    <property type="match status" value="1"/>
</dbReference>
<dbReference type="InterPro" id="IPR036291">
    <property type="entry name" value="NAD(P)-bd_dom_sf"/>
</dbReference>
<dbReference type="PANTHER" id="PTHR48079">
    <property type="entry name" value="PROTEIN YEEZ"/>
    <property type="match status" value="1"/>
</dbReference>
<evidence type="ECO:0000313" key="3">
    <source>
        <dbReference type="Proteomes" id="UP000662747"/>
    </source>
</evidence>
<dbReference type="SUPFAM" id="SSF51735">
    <property type="entry name" value="NAD(P)-binding Rossmann-fold domains"/>
    <property type="match status" value="1"/>
</dbReference>